<keyword evidence="6" id="KW-0378">Hydrolase</keyword>
<dbReference type="InterPro" id="IPR000477">
    <property type="entry name" value="RT_dom"/>
</dbReference>
<feature type="domain" description="Integrase zinc-binding" evidence="10">
    <location>
        <begin position="595"/>
        <end position="628"/>
    </location>
</feature>
<dbReference type="InterPro" id="IPR021109">
    <property type="entry name" value="Peptidase_aspartic_dom_sf"/>
</dbReference>
<comment type="caution">
    <text evidence="12">The sequence shown here is derived from an EMBL/GenBank/DDBJ whole genome shotgun (WGS) entry which is preliminary data.</text>
</comment>
<gene>
    <name evidence="12" type="ORF">CRG98_037198</name>
</gene>
<evidence type="ECO:0000313" key="12">
    <source>
        <dbReference type="EMBL" id="PKI42406.1"/>
    </source>
</evidence>
<sequence length="628" mass="73636">MVGRCRRGANVNVVPVKRDLRDVKVDELRRQVRQLQQQLERLQATNRNEQYHGSEIHEEDEEENPFHEESDSSNERASLRHYGHEDYSVKVDILDFKGHLNPEDFINLLATVELVFKYKSIPEDKKVKLVAIKLKKHSSIWWENLTRRRARERKRQIATWEKMKRELKKKFLLTNYVQDIFCRIYDFKQDELTAEEYIAEFEQLLMKGDVVEPEEQTIARYLSGLRFEIRNIVQLQPYWTFEDVVKLAVRVEKQLKEKGAHKILDDGEPIYDSYPSKQNEVDHEEITNGDQGEAFVVQRILRADHVEDDKWLRHNIFHTQCTSHGKICTVIIDSGSCENVVSTTMMEKLQLTVEKHPESYKLSWLKKGNDVCVDKRCLVQFSIGRHYKDEVLCNVVPMDACHLLLGGPWLYDQRVIYDGFKNTYSFAKDGVEITLGPSYQMSPKEHKELQRQVDELLQKGLIRESLSRCAVPALLVPKKDGSWRMCIDSQAVNKITIKYRFPIPRLDDLLDQLHGLLIFSKMDLRSGYHQIRMRPEDEWKTAFKTRDGLYKWMVMPFGLSNAPSTFSRLMNHVLKDFFLQDGFLFKNNCMCIPRHSLWEAIVKEAHDGGLGGHFGRDRTLALIKESLY</sequence>
<dbReference type="PANTHER" id="PTHR35046:SF21">
    <property type="entry name" value="RETROTRANSPOSON GAG DOMAIN-CONTAINING PROTEIN-RELATED"/>
    <property type="match status" value="1"/>
</dbReference>
<evidence type="ECO:0000313" key="13">
    <source>
        <dbReference type="Proteomes" id="UP000233551"/>
    </source>
</evidence>
<evidence type="ECO:0000256" key="1">
    <source>
        <dbReference type="ARBA" id="ARBA00022670"/>
    </source>
</evidence>
<keyword evidence="4" id="KW-0540">Nuclease</keyword>
<evidence type="ECO:0008006" key="14">
    <source>
        <dbReference type="Google" id="ProtNLM"/>
    </source>
</evidence>
<dbReference type="GO" id="GO:0004519">
    <property type="term" value="F:endonuclease activity"/>
    <property type="evidence" value="ECO:0007669"/>
    <property type="project" value="UniProtKB-KW"/>
</dbReference>
<dbReference type="Pfam" id="PF17921">
    <property type="entry name" value="Integrase_H2C2"/>
    <property type="match status" value="1"/>
</dbReference>
<evidence type="ECO:0000256" key="6">
    <source>
        <dbReference type="ARBA" id="ARBA00022801"/>
    </source>
</evidence>
<evidence type="ECO:0000256" key="8">
    <source>
        <dbReference type="SAM" id="MobiDB-lite"/>
    </source>
</evidence>
<keyword evidence="7" id="KW-0695">RNA-directed DNA polymerase</keyword>
<evidence type="ECO:0000256" key="3">
    <source>
        <dbReference type="ARBA" id="ARBA00022695"/>
    </source>
</evidence>
<feature type="region of interest" description="Disordered" evidence="8">
    <location>
        <begin position="40"/>
        <end position="76"/>
    </location>
</feature>
<reference evidence="12 13" key="1">
    <citation type="submission" date="2017-11" db="EMBL/GenBank/DDBJ databases">
        <title>De-novo sequencing of pomegranate (Punica granatum L.) genome.</title>
        <authorList>
            <person name="Akparov Z."/>
            <person name="Amiraslanov A."/>
            <person name="Hajiyeva S."/>
            <person name="Abbasov M."/>
            <person name="Kaur K."/>
            <person name="Hamwieh A."/>
            <person name="Solovyev V."/>
            <person name="Salamov A."/>
            <person name="Braich B."/>
            <person name="Kosarev P."/>
            <person name="Mahmoud A."/>
            <person name="Hajiyev E."/>
            <person name="Babayeva S."/>
            <person name="Izzatullayeva V."/>
            <person name="Mammadov A."/>
            <person name="Mammadov A."/>
            <person name="Sharifova S."/>
            <person name="Ojaghi J."/>
            <person name="Eynullazada K."/>
            <person name="Bayramov B."/>
            <person name="Abdulazimova A."/>
            <person name="Shahmuradov I."/>
        </authorList>
    </citation>
    <scope>NUCLEOTIDE SEQUENCE [LARGE SCALE GENOMIC DNA]</scope>
    <source>
        <strain evidence="13">cv. AG2017</strain>
        <tissue evidence="12">Leaf</tissue>
    </source>
</reference>
<dbReference type="Gene3D" id="3.10.10.10">
    <property type="entry name" value="HIV Type 1 Reverse Transcriptase, subunit A, domain 1"/>
    <property type="match status" value="1"/>
</dbReference>
<dbReference type="GO" id="GO:0003964">
    <property type="term" value="F:RNA-directed DNA polymerase activity"/>
    <property type="evidence" value="ECO:0007669"/>
    <property type="project" value="UniProtKB-KW"/>
</dbReference>
<keyword evidence="5" id="KW-0255">Endonuclease</keyword>
<dbReference type="FunFam" id="3.10.10.10:FF:000007">
    <property type="entry name" value="Retrovirus-related Pol polyprotein from transposon 17.6-like Protein"/>
    <property type="match status" value="1"/>
</dbReference>
<evidence type="ECO:0000256" key="7">
    <source>
        <dbReference type="ARBA" id="ARBA00022918"/>
    </source>
</evidence>
<dbReference type="CDD" id="cd00303">
    <property type="entry name" value="retropepsin_like"/>
    <property type="match status" value="1"/>
</dbReference>
<dbReference type="Pfam" id="PF19259">
    <property type="entry name" value="Ty3_capsid"/>
    <property type="match status" value="1"/>
</dbReference>
<dbReference type="Gene3D" id="3.30.70.270">
    <property type="match status" value="1"/>
</dbReference>
<evidence type="ECO:0000259" key="11">
    <source>
        <dbReference type="Pfam" id="PF19259"/>
    </source>
</evidence>
<feature type="domain" description="Ty3 transposon capsid-like protein" evidence="11">
    <location>
        <begin position="90"/>
        <end position="251"/>
    </location>
</feature>
<evidence type="ECO:0000259" key="9">
    <source>
        <dbReference type="Pfam" id="PF00078"/>
    </source>
</evidence>
<dbReference type="InterPro" id="IPR043128">
    <property type="entry name" value="Rev_trsase/Diguanyl_cyclase"/>
</dbReference>
<evidence type="ECO:0000256" key="2">
    <source>
        <dbReference type="ARBA" id="ARBA00022679"/>
    </source>
</evidence>
<organism evidence="12 13">
    <name type="scientific">Punica granatum</name>
    <name type="common">Pomegranate</name>
    <dbReference type="NCBI Taxonomy" id="22663"/>
    <lineage>
        <taxon>Eukaryota</taxon>
        <taxon>Viridiplantae</taxon>
        <taxon>Streptophyta</taxon>
        <taxon>Embryophyta</taxon>
        <taxon>Tracheophyta</taxon>
        <taxon>Spermatophyta</taxon>
        <taxon>Magnoliopsida</taxon>
        <taxon>eudicotyledons</taxon>
        <taxon>Gunneridae</taxon>
        <taxon>Pentapetalae</taxon>
        <taxon>rosids</taxon>
        <taxon>malvids</taxon>
        <taxon>Myrtales</taxon>
        <taxon>Lythraceae</taxon>
        <taxon>Punica</taxon>
    </lineage>
</organism>
<dbReference type="InterPro" id="IPR041588">
    <property type="entry name" value="Integrase_H2C2"/>
</dbReference>
<dbReference type="STRING" id="22663.A0A2I0IGE1"/>
<dbReference type="PANTHER" id="PTHR35046">
    <property type="entry name" value="ZINC KNUCKLE (CCHC-TYPE) FAMILY PROTEIN"/>
    <property type="match status" value="1"/>
</dbReference>
<keyword evidence="3" id="KW-0548">Nucleotidyltransferase</keyword>
<dbReference type="AlphaFoldDB" id="A0A2I0IGE1"/>
<dbReference type="GO" id="GO:0006508">
    <property type="term" value="P:proteolysis"/>
    <property type="evidence" value="ECO:0007669"/>
    <property type="project" value="UniProtKB-KW"/>
</dbReference>
<dbReference type="SUPFAM" id="SSF56672">
    <property type="entry name" value="DNA/RNA polymerases"/>
    <property type="match status" value="1"/>
</dbReference>
<dbReference type="Pfam" id="PF00078">
    <property type="entry name" value="RVT_1"/>
    <property type="match status" value="1"/>
</dbReference>
<dbReference type="EMBL" id="PGOL01003173">
    <property type="protein sequence ID" value="PKI42406.1"/>
    <property type="molecule type" value="Genomic_DNA"/>
</dbReference>
<dbReference type="InterPro" id="IPR043502">
    <property type="entry name" value="DNA/RNA_pol_sf"/>
</dbReference>
<keyword evidence="2" id="KW-0808">Transferase</keyword>
<evidence type="ECO:0000256" key="5">
    <source>
        <dbReference type="ARBA" id="ARBA00022759"/>
    </source>
</evidence>
<dbReference type="Gene3D" id="2.40.70.10">
    <property type="entry name" value="Acid Proteases"/>
    <property type="match status" value="1"/>
</dbReference>
<dbReference type="CDD" id="cd01647">
    <property type="entry name" value="RT_LTR"/>
    <property type="match status" value="1"/>
</dbReference>
<protein>
    <recommendedName>
        <fullName evidence="14">Reverse transcriptase domain-containing protein</fullName>
    </recommendedName>
</protein>
<name>A0A2I0IGE1_PUNGR</name>
<feature type="domain" description="Reverse transcriptase" evidence="9">
    <location>
        <begin position="476"/>
        <end position="577"/>
    </location>
</feature>
<accession>A0A2I0IGE1</accession>
<feature type="compositionally biased region" description="Basic and acidic residues" evidence="8">
    <location>
        <begin position="64"/>
        <end position="76"/>
    </location>
</feature>
<dbReference type="GO" id="GO:0008233">
    <property type="term" value="F:peptidase activity"/>
    <property type="evidence" value="ECO:0007669"/>
    <property type="project" value="UniProtKB-KW"/>
</dbReference>
<dbReference type="InterPro" id="IPR045358">
    <property type="entry name" value="Ty3_capsid"/>
</dbReference>
<keyword evidence="1" id="KW-0645">Protease</keyword>
<evidence type="ECO:0000259" key="10">
    <source>
        <dbReference type="Pfam" id="PF17921"/>
    </source>
</evidence>
<proteinExistence type="predicted"/>
<dbReference type="Proteomes" id="UP000233551">
    <property type="component" value="Unassembled WGS sequence"/>
</dbReference>
<evidence type="ECO:0000256" key="4">
    <source>
        <dbReference type="ARBA" id="ARBA00022722"/>
    </source>
</evidence>
<keyword evidence="13" id="KW-1185">Reference proteome</keyword>